<feature type="region of interest" description="Disordered" evidence="6">
    <location>
        <begin position="656"/>
        <end position="693"/>
    </location>
</feature>
<dbReference type="RefSeq" id="XP_007754157.1">
    <property type="nucleotide sequence ID" value="XM_007755967.1"/>
</dbReference>
<dbReference type="Pfam" id="PF00172">
    <property type="entry name" value="Zn_clus"/>
    <property type="match status" value="1"/>
</dbReference>
<keyword evidence="1" id="KW-0479">Metal-binding</keyword>
<keyword evidence="4" id="KW-0804">Transcription</keyword>
<feature type="compositionally biased region" description="Gly residues" evidence="6">
    <location>
        <begin position="684"/>
        <end position="693"/>
    </location>
</feature>
<feature type="compositionally biased region" description="Basic and acidic residues" evidence="6">
    <location>
        <begin position="135"/>
        <end position="144"/>
    </location>
</feature>
<dbReference type="InterPro" id="IPR004507">
    <property type="entry name" value="UbiX-like"/>
</dbReference>
<dbReference type="SUPFAM" id="SSF57701">
    <property type="entry name" value="Zn2/Cys6 DNA-binding domain"/>
    <property type="match status" value="1"/>
</dbReference>
<keyword evidence="3" id="KW-0238">DNA-binding</keyword>
<reference evidence="8 9" key="1">
    <citation type="submission" date="2013-03" db="EMBL/GenBank/DDBJ databases">
        <title>The Genome Sequence of Cladophialophora yegresii CBS 114405.</title>
        <authorList>
            <consortium name="The Broad Institute Genomics Platform"/>
            <person name="Cuomo C."/>
            <person name="de Hoog S."/>
            <person name="Gorbushina A."/>
            <person name="Walker B."/>
            <person name="Young S.K."/>
            <person name="Zeng Q."/>
            <person name="Gargeya S."/>
            <person name="Fitzgerald M."/>
            <person name="Haas B."/>
            <person name="Abouelleil A."/>
            <person name="Allen A.W."/>
            <person name="Alvarado L."/>
            <person name="Arachchi H.M."/>
            <person name="Berlin A.M."/>
            <person name="Chapman S.B."/>
            <person name="Gainer-Dewar J."/>
            <person name="Goldberg J."/>
            <person name="Griggs A."/>
            <person name="Gujja S."/>
            <person name="Hansen M."/>
            <person name="Howarth C."/>
            <person name="Imamovic A."/>
            <person name="Ireland A."/>
            <person name="Larimer J."/>
            <person name="McCowan C."/>
            <person name="Murphy C."/>
            <person name="Pearson M."/>
            <person name="Poon T.W."/>
            <person name="Priest M."/>
            <person name="Roberts A."/>
            <person name="Saif S."/>
            <person name="Shea T."/>
            <person name="Sisk P."/>
            <person name="Sykes S."/>
            <person name="Wortman J."/>
            <person name="Nusbaum C."/>
            <person name="Birren B."/>
        </authorList>
    </citation>
    <scope>NUCLEOTIDE SEQUENCE [LARGE SCALE GENOMIC DNA]</scope>
    <source>
        <strain evidence="8 9">CBS 114405</strain>
    </source>
</reference>
<dbReference type="InterPro" id="IPR007219">
    <property type="entry name" value="XnlR_reg_dom"/>
</dbReference>
<feature type="region of interest" description="Disordered" evidence="6">
    <location>
        <begin position="64"/>
        <end position="99"/>
    </location>
</feature>
<evidence type="ECO:0000256" key="4">
    <source>
        <dbReference type="ARBA" id="ARBA00023163"/>
    </source>
</evidence>
<evidence type="ECO:0000256" key="6">
    <source>
        <dbReference type="SAM" id="MobiDB-lite"/>
    </source>
</evidence>
<dbReference type="Gene3D" id="4.10.240.10">
    <property type="entry name" value="Zn(2)-C6 fungal-type DNA-binding domain"/>
    <property type="match status" value="1"/>
</dbReference>
<evidence type="ECO:0000256" key="3">
    <source>
        <dbReference type="ARBA" id="ARBA00023125"/>
    </source>
</evidence>
<dbReference type="VEuPathDB" id="FungiDB:A1O7_01931"/>
<dbReference type="OrthoDB" id="1747771at2759"/>
<dbReference type="PROSITE" id="PS00463">
    <property type="entry name" value="ZN2_CY6_FUNGAL_1"/>
    <property type="match status" value="1"/>
</dbReference>
<gene>
    <name evidence="8" type="ORF">A1O7_01931</name>
</gene>
<keyword evidence="9" id="KW-1185">Reference proteome</keyword>
<evidence type="ECO:0000256" key="2">
    <source>
        <dbReference type="ARBA" id="ARBA00023015"/>
    </source>
</evidence>
<dbReference type="PROSITE" id="PS50048">
    <property type="entry name" value="ZN2_CY6_FUNGAL_2"/>
    <property type="match status" value="1"/>
</dbReference>
<dbReference type="GO" id="GO:0003677">
    <property type="term" value="F:DNA binding"/>
    <property type="evidence" value="ECO:0007669"/>
    <property type="project" value="UniProtKB-KW"/>
</dbReference>
<dbReference type="PANTHER" id="PTHR43374">
    <property type="entry name" value="FLAVIN PRENYLTRANSFERASE"/>
    <property type="match status" value="1"/>
</dbReference>
<keyword evidence="5" id="KW-0539">Nucleus</keyword>
<dbReference type="HOGENOM" id="CLU_014095_0_1_1"/>
<feature type="region of interest" description="Disordered" evidence="6">
    <location>
        <begin position="117"/>
        <end position="148"/>
    </location>
</feature>
<dbReference type="GO" id="GO:0016831">
    <property type="term" value="F:carboxy-lyase activity"/>
    <property type="evidence" value="ECO:0007669"/>
    <property type="project" value="TreeGrafter"/>
</dbReference>
<protein>
    <recommendedName>
        <fullName evidence="7">Zn(2)-C6 fungal-type domain-containing protein</fullName>
    </recommendedName>
</protein>
<dbReference type="CDD" id="cd12148">
    <property type="entry name" value="fungal_TF_MHR"/>
    <property type="match status" value="1"/>
</dbReference>
<accession>W9W0N9</accession>
<evidence type="ECO:0000313" key="9">
    <source>
        <dbReference type="Proteomes" id="UP000019473"/>
    </source>
</evidence>
<dbReference type="InterPro" id="IPR001138">
    <property type="entry name" value="Zn2Cys6_DnaBD"/>
</dbReference>
<organism evidence="8 9">
    <name type="scientific">Cladophialophora yegresii CBS 114405</name>
    <dbReference type="NCBI Taxonomy" id="1182544"/>
    <lineage>
        <taxon>Eukaryota</taxon>
        <taxon>Fungi</taxon>
        <taxon>Dikarya</taxon>
        <taxon>Ascomycota</taxon>
        <taxon>Pezizomycotina</taxon>
        <taxon>Eurotiomycetes</taxon>
        <taxon>Chaetothyriomycetidae</taxon>
        <taxon>Chaetothyriales</taxon>
        <taxon>Herpotrichiellaceae</taxon>
        <taxon>Cladophialophora</taxon>
    </lineage>
</organism>
<dbReference type="STRING" id="1182544.W9W0N9"/>
<dbReference type="EMBL" id="AMGW01000002">
    <property type="protein sequence ID" value="EXJ61503.1"/>
    <property type="molecule type" value="Genomic_DNA"/>
</dbReference>
<proteinExistence type="predicted"/>
<dbReference type="GO" id="GO:0008270">
    <property type="term" value="F:zinc ion binding"/>
    <property type="evidence" value="ECO:0007669"/>
    <property type="project" value="InterPro"/>
</dbReference>
<feature type="compositionally biased region" description="Polar residues" evidence="6">
    <location>
        <begin position="119"/>
        <end position="131"/>
    </location>
</feature>
<dbReference type="CDD" id="cd00067">
    <property type="entry name" value="GAL4"/>
    <property type="match status" value="1"/>
</dbReference>
<dbReference type="GO" id="GO:0000981">
    <property type="term" value="F:DNA-binding transcription factor activity, RNA polymerase II-specific"/>
    <property type="evidence" value="ECO:0007669"/>
    <property type="project" value="InterPro"/>
</dbReference>
<dbReference type="eggNOG" id="ENOG502SIWN">
    <property type="taxonomic scope" value="Eukaryota"/>
</dbReference>
<dbReference type="Proteomes" id="UP000019473">
    <property type="component" value="Unassembled WGS sequence"/>
</dbReference>
<dbReference type="Pfam" id="PF04082">
    <property type="entry name" value="Fungal_trans"/>
    <property type="match status" value="1"/>
</dbReference>
<evidence type="ECO:0000256" key="5">
    <source>
        <dbReference type="ARBA" id="ARBA00023242"/>
    </source>
</evidence>
<dbReference type="SMART" id="SM00906">
    <property type="entry name" value="Fungal_trans"/>
    <property type="match status" value="1"/>
</dbReference>
<dbReference type="InterPro" id="IPR036864">
    <property type="entry name" value="Zn2-C6_fun-type_DNA-bd_sf"/>
</dbReference>
<feature type="region of interest" description="Disordered" evidence="6">
    <location>
        <begin position="1"/>
        <end position="26"/>
    </location>
</feature>
<feature type="domain" description="Zn(2)-C6 fungal-type" evidence="7">
    <location>
        <begin position="35"/>
        <end position="66"/>
    </location>
</feature>
<dbReference type="SMART" id="SM00066">
    <property type="entry name" value="GAL4"/>
    <property type="match status" value="1"/>
</dbReference>
<dbReference type="GeneID" id="19176542"/>
<evidence type="ECO:0000256" key="1">
    <source>
        <dbReference type="ARBA" id="ARBA00022723"/>
    </source>
</evidence>
<dbReference type="PANTHER" id="PTHR43374:SF1">
    <property type="entry name" value="FLAVIN PRENYLTRANSFERASE PAD1, MITOCHONDRIAL"/>
    <property type="match status" value="1"/>
</dbReference>
<sequence>MDSTRHEDETDDPIPRESQIDQILRRKRKARKARVCYPCRQRKVKCDYGTPCQRCIDREHPDLCSYQQPPKARSLDPTFTSSPAEVARPVAAEGRSPEDRTLWSELESVKALLQDVQGKLQSKTTSQTQAASHPAEQDPRDVHRTPSGVQAPTALLGDFVHIGRHSVPAMVMALGTRSDEVAVQDIIGKSALPLFGLDNESATYPFVDLWGLPTGSSTRVHEICKIVPSDAECFQFLRQYRDVAHILYPAVVDIDQLEADLTQFLISRSSQQLPIDNYVNASSTVYGKSLHWLSLMFACLASGCQASSLPRKERHLTSQVYVCCAYECLRCVNYLCHPTVLDIQSLLVLGNVIANNMNAGVAWSLLGLTIRLAITIGLHEATDSPDHSTEMHSRRELWWRILWQDSLLSITFDRAPSSFMFASAQSQQRQASAMTDMSYVECMKSLCSTGLHIVQERSISSDLHWEPSNMLKVQEELADILRHAAPHLRDVTNCRSIRDQLEHWCFDLHISFFTSEVFRPLLKHQKPNAEQLIQLRDICIESLAKTVHAFLGLQNVASSVKTSWAVLQKALSSALMLSILQEPLRDKLVKTLLDGFMAVMMDLNSGLGPSELPAPLSRSIAALQRLLALPANGNLSASRIVHHQLEPGQDIEELANKTKSPHSMSSSSQSGGSPYTLRDSILWGGPGHGMTPG</sequence>
<dbReference type="AlphaFoldDB" id="W9W0N9"/>
<dbReference type="GO" id="GO:0006351">
    <property type="term" value="P:DNA-templated transcription"/>
    <property type="evidence" value="ECO:0007669"/>
    <property type="project" value="InterPro"/>
</dbReference>
<comment type="caution">
    <text evidence="8">The sequence shown here is derived from an EMBL/GenBank/DDBJ whole genome shotgun (WGS) entry which is preliminary data.</text>
</comment>
<feature type="compositionally biased region" description="Basic and acidic residues" evidence="6">
    <location>
        <begin position="1"/>
        <end position="19"/>
    </location>
</feature>
<evidence type="ECO:0000259" key="7">
    <source>
        <dbReference type="PROSITE" id="PS50048"/>
    </source>
</evidence>
<evidence type="ECO:0000313" key="8">
    <source>
        <dbReference type="EMBL" id="EXJ61503.1"/>
    </source>
</evidence>
<keyword evidence="2" id="KW-0805">Transcription regulation</keyword>
<name>W9W0N9_9EURO</name>
<feature type="compositionally biased region" description="Low complexity" evidence="6">
    <location>
        <begin position="661"/>
        <end position="674"/>
    </location>
</feature>